<reference evidence="2" key="1">
    <citation type="submission" date="2023-04" db="EMBL/GenBank/DDBJ databases">
        <authorList>
            <consortium name="ELIXIR-Norway"/>
        </authorList>
    </citation>
    <scope>NUCLEOTIDE SEQUENCE [LARGE SCALE GENOMIC DNA]</scope>
</reference>
<feature type="region of interest" description="Disordered" evidence="1">
    <location>
        <begin position="73"/>
        <end position="122"/>
    </location>
</feature>
<keyword evidence="3" id="KW-1185">Reference proteome</keyword>
<accession>A0ABN8XWB1</accession>
<evidence type="ECO:0000256" key="1">
    <source>
        <dbReference type="SAM" id="MobiDB-lite"/>
    </source>
</evidence>
<gene>
    <name evidence="2" type="ORF">MRATA1EN1_LOCUS1599</name>
</gene>
<feature type="region of interest" description="Disordered" evidence="1">
    <location>
        <begin position="1"/>
        <end position="61"/>
    </location>
</feature>
<sequence length="150" mass="15950">MLEQGVRGEVRRESPRDQRLAERGASQGWESRCGVLTEQHGRRSRQKHALKGPVGSEKWTQARGIPEVEEAGLGDNVRLGAEGTGIWGRPGPDSPSGTGSGALVDEGGQGRRAGRQRESGRVGLRHTSLPALALLIANLRGHMGAAILAH</sequence>
<organism evidence="2 3">
    <name type="scientific">Rangifer tarandus platyrhynchus</name>
    <name type="common">Svalbard reindeer</name>
    <dbReference type="NCBI Taxonomy" id="3082113"/>
    <lineage>
        <taxon>Eukaryota</taxon>
        <taxon>Metazoa</taxon>
        <taxon>Chordata</taxon>
        <taxon>Craniata</taxon>
        <taxon>Vertebrata</taxon>
        <taxon>Euteleostomi</taxon>
        <taxon>Mammalia</taxon>
        <taxon>Eutheria</taxon>
        <taxon>Laurasiatheria</taxon>
        <taxon>Artiodactyla</taxon>
        <taxon>Ruminantia</taxon>
        <taxon>Pecora</taxon>
        <taxon>Cervidae</taxon>
        <taxon>Odocoileinae</taxon>
        <taxon>Rangifer</taxon>
    </lineage>
</organism>
<dbReference type="Proteomes" id="UP001176941">
    <property type="component" value="Chromosome 1"/>
</dbReference>
<proteinExistence type="predicted"/>
<protein>
    <submittedName>
        <fullName evidence="2">Uncharacterized protein</fullName>
    </submittedName>
</protein>
<dbReference type="EMBL" id="OX459937">
    <property type="protein sequence ID" value="CAI9152637.1"/>
    <property type="molecule type" value="Genomic_DNA"/>
</dbReference>
<evidence type="ECO:0000313" key="2">
    <source>
        <dbReference type="EMBL" id="CAI9152637.1"/>
    </source>
</evidence>
<name>A0ABN8XWB1_RANTA</name>
<evidence type="ECO:0000313" key="3">
    <source>
        <dbReference type="Proteomes" id="UP001176941"/>
    </source>
</evidence>
<feature type="compositionally biased region" description="Basic and acidic residues" evidence="1">
    <location>
        <begin position="1"/>
        <end position="22"/>
    </location>
</feature>